<evidence type="ECO:0000313" key="3">
    <source>
        <dbReference type="Proteomes" id="UP001236500"/>
    </source>
</evidence>
<sequence>MIQIDNKVPEMDGTKLAHFPLQQLIESDVPVVVKGFARSWPMVQAGLESPQAAMNYLLRFYNGSPLVAYIGTAEIDGQFGYNDDLTGLNFASERLKLDDFFQHIEQHLSEQKPPAFYIGSTTVDACLPGFRDANDLVRQSENLEQFAPLASIWLGNRTVARAHFDKSHNIACSLVGKRRFILFPPEQVANLYPGPLEPTPGGQVVSMVDFYHPDHTRYPSFREALKVAQVADLDPGDVLFYPALWWHQVEAQAPFNAMVNYWWNPSPAFMDTPMNTLLHGILSLRDRPDSEKQAWRALFDYYLFGPAETPRAHLPEHARGALAELDTLSARRLRAQLLQRLNR</sequence>
<organism evidence="2 3">
    <name type="scientific">Microbulbifer bruguierae</name>
    <dbReference type="NCBI Taxonomy" id="3029061"/>
    <lineage>
        <taxon>Bacteria</taxon>
        <taxon>Pseudomonadati</taxon>
        <taxon>Pseudomonadota</taxon>
        <taxon>Gammaproteobacteria</taxon>
        <taxon>Cellvibrionales</taxon>
        <taxon>Microbulbiferaceae</taxon>
        <taxon>Microbulbifer</taxon>
    </lineage>
</organism>
<dbReference type="PANTHER" id="PTHR12461">
    <property type="entry name" value="HYPOXIA-INDUCIBLE FACTOR 1 ALPHA INHIBITOR-RELATED"/>
    <property type="match status" value="1"/>
</dbReference>
<dbReference type="PANTHER" id="PTHR12461:SF105">
    <property type="entry name" value="HYPOXIA-INDUCIBLE FACTOR 1-ALPHA INHIBITOR"/>
    <property type="match status" value="1"/>
</dbReference>
<dbReference type="InterPro" id="IPR014710">
    <property type="entry name" value="RmlC-like_jellyroll"/>
</dbReference>
<name>A0ABY8NHF7_9GAMM</name>
<evidence type="ECO:0000259" key="1">
    <source>
        <dbReference type="PROSITE" id="PS51184"/>
    </source>
</evidence>
<feature type="domain" description="JmjC" evidence="1">
    <location>
        <begin position="116"/>
        <end position="278"/>
    </location>
</feature>
<keyword evidence="3" id="KW-1185">Reference proteome</keyword>
<dbReference type="Gene3D" id="2.60.120.10">
    <property type="entry name" value="Jelly Rolls"/>
    <property type="match status" value="1"/>
</dbReference>
<gene>
    <name evidence="2" type="ORF">PVT68_08665</name>
</gene>
<dbReference type="Pfam" id="PF13621">
    <property type="entry name" value="Cupin_8"/>
    <property type="match status" value="1"/>
</dbReference>
<dbReference type="PROSITE" id="PS51184">
    <property type="entry name" value="JMJC"/>
    <property type="match status" value="1"/>
</dbReference>
<reference evidence="2 3" key="1">
    <citation type="submission" date="2023-02" db="EMBL/GenBank/DDBJ databases">
        <title>Description and genomic characterization of Microbulbifer bruguierae sp. nov., isolated from the sediment of mangrove plant Bruguiera sexangula.</title>
        <authorList>
            <person name="Long M."/>
        </authorList>
    </citation>
    <scope>NUCLEOTIDE SEQUENCE [LARGE SCALE GENOMIC DNA]</scope>
    <source>
        <strain evidence="2 3">H12</strain>
    </source>
</reference>
<dbReference type="SUPFAM" id="SSF51197">
    <property type="entry name" value="Clavaminate synthase-like"/>
    <property type="match status" value="1"/>
</dbReference>
<dbReference type="Proteomes" id="UP001236500">
    <property type="component" value="Chromosome"/>
</dbReference>
<accession>A0ABY8NHF7</accession>
<dbReference type="EMBL" id="CP118605">
    <property type="protein sequence ID" value="WGL18353.1"/>
    <property type="molecule type" value="Genomic_DNA"/>
</dbReference>
<evidence type="ECO:0000313" key="2">
    <source>
        <dbReference type="EMBL" id="WGL18353.1"/>
    </source>
</evidence>
<dbReference type="InterPro" id="IPR041667">
    <property type="entry name" value="Cupin_8"/>
</dbReference>
<dbReference type="InterPro" id="IPR003347">
    <property type="entry name" value="JmjC_dom"/>
</dbReference>
<protein>
    <submittedName>
        <fullName evidence="2">Cupin-like domain-containing protein</fullName>
    </submittedName>
</protein>
<dbReference type="RefSeq" id="WP_280322337.1">
    <property type="nucleotide sequence ID" value="NZ_CP118605.1"/>
</dbReference>
<proteinExistence type="predicted"/>